<dbReference type="RefSeq" id="WP_119147778.1">
    <property type="nucleotide sequence ID" value="NZ_QXJM01000021.1"/>
</dbReference>
<gene>
    <name evidence="3" type="ORF">D3H35_03470</name>
</gene>
<keyword evidence="2" id="KW-0472">Membrane</keyword>
<reference evidence="3 4" key="1">
    <citation type="submission" date="2018-09" db="EMBL/GenBank/DDBJ databases">
        <title>Cohnella cavernae sp. nov., isolated from a karst cave.</title>
        <authorList>
            <person name="Zhu H."/>
        </authorList>
    </citation>
    <scope>NUCLEOTIDE SEQUENCE [LARGE SCALE GENOMIC DNA]</scope>
    <source>
        <strain evidence="3 4">K2E09-144</strain>
    </source>
</reference>
<keyword evidence="2" id="KW-1133">Transmembrane helix</keyword>
<proteinExistence type="predicted"/>
<evidence type="ECO:0000256" key="2">
    <source>
        <dbReference type="SAM" id="Phobius"/>
    </source>
</evidence>
<sequence>MSRNKKVWIPAMIAAAIAALLVVYYYWTSAHGGGEVRPRPLAGEGHRPPEDGNERYGGYFTTLGTIALYFGAAGFSWFWFKKKLRSPSRLVRQAGKLLLEPEPGETSRSEIEGNRT</sequence>
<name>A0A398CQU8_9BACL</name>
<dbReference type="AlphaFoldDB" id="A0A398CQU8"/>
<dbReference type="EMBL" id="QXJM01000021">
    <property type="protein sequence ID" value="RIE04925.1"/>
    <property type="molecule type" value="Genomic_DNA"/>
</dbReference>
<feature type="transmembrane region" description="Helical" evidence="2">
    <location>
        <begin position="7"/>
        <end position="27"/>
    </location>
</feature>
<accession>A0A398CQU8</accession>
<dbReference type="Proteomes" id="UP000266340">
    <property type="component" value="Unassembled WGS sequence"/>
</dbReference>
<keyword evidence="2" id="KW-0812">Transmembrane</keyword>
<dbReference type="OrthoDB" id="2942320at2"/>
<evidence type="ECO:0000313" key="4">
    <source>
        <dbReference type="Proteomes" id="UP000266340"/>
    </source>
</evidence>
<keyword evidence="4" id="KW-1185">Reference proteome</keyword>
<feature type="region of interest" description="Disordered" evidence="1">
    <location>
        <begin position="34"/>
        <end position="54"/>
    </location>
</feature>
<feature type="transmembrane region" description="Helical" evidence="2">
    <location>
        <begin position="56"/>
        <end position="80"/>
    </location>
</feature>
<comment type="caution">
    <text evidence="3">The sequence shown here is derived from an EMBL/GenBank/DDBJ whole genome shotgun (WGS) entry which is preliminary data.</text>
</comment>
<evidence type="ECO:0000256" key="1">
    <source>
        <dbReference type="SAM" id="MobiDB-lite"/>
    </source>
</evidence>
<protein>
    <submittedName>
        <fullName evidence="3">Uncharacterized protein</fullName>
    </submittedName>
</protein>
<evidence type="ECO:0000313" key="3">
    <source>
        <dbReference type="EMBL" id="RIE04925.1"/>
    </source>
</evidence>
<organism evidence="3 4">
    <name type="scientific">Cohnella faecalis</name>
    <dbReference type="NCBI Taxonomy" id="2315694"/>
    <lineage>
        <taxon>Bacteria</taxon>
        <taxon>Bacillati</taxon>
        <taxon>Bacillota</taxon>
        <taxon>Bacilli</taxon>
        <taxon>Bacillales</taxon>
        <taxon>Paenibacillaceae</taxon>
        <taxon>Cohnella</taxon>
    </lineage>
</organism>